<evidence type="ECO:0000256" key="12">
    <source>
        <dbReference type="ARBA" id="ARBA00049370"/>
    </source>
</evidence>
<dbReference type="InterPro" id="IPR000795">
    <property type="entry name" value="T_Tr_GTP-bd_dom"/>
</dbReference>
<evidence type="ECO:0000256" key="6">
    <source>
        <dbReference type="ARBA" id="ARBA00022679"/>
    </source>
</evidence>
<feature type="domain" description="Tr-type G" evidence="17">
    <location>
        <begin position="22"/>
        <end position="237"/>
    </location>
</feature>
<feature type="binding site" evidence="15">
    <location>
        <begin position="31"/>
        <end position="38"/>
    </location>
    <ligand>
        <name>GTP</name>
        <dbReference type="ChEBI" id="CHEBI:37565"/>
    </ligand>
</feature>
<dbReference type="CDD" id="cd02027">
    <property type="entry name" value="APSK"/>
    <property type="match status" value="1"/>
</dbReference>
<dbReference type="InterPro" id="IPR031157">
    <property type="entry name" value="G_TR_CS"/>
</dbReference>
<dbReference type="HAMAP" id="MF_00065">
    <property type="entry name" value="Adenylyl_sulf_kinase"/>
    <property type="match status" value="1"/>
</dbReference>
<keyword evidence="7 15" id="KW-0548">Nucleotidyltransferase</keyword>
<dbReference type="GO" id="GO:0004781">
    <property type="term" value="F:sulfate adenylyltransferase (ATP) activity"/>
    <property type="evidence" value="ECO:0007669"/>
    <property type="project" value="UniProtKB-UniRule"/>
</dbReference>
<dbReference type="EC" id="2.7.1.25" evidence="16"/>
<dbReference type="GO" id="GO:0070814">
    <property type="term" value="P:hydrogen sulfide biosynthetic process"/>
    <property type="evidence" value="ECO:0007669"/>
    <property type="project" value="UniProtKB-UniRule"/>
</dbReference>
<keyword evidence="6 15" id="KW-0808">Transferase</keyword>
<evidence type="ECO:0000313" key="19">
    <source>
        <dbReference type="Proteomes" id="UP000315010"/>
    </source>
</evidence>
<dbReference type="CDD" id="cd04095">
    <property type="entry name" value="CysN_NoDQ_III"/>
    <property type="match status" value="1"/>
</dbReference>
<dbReference type="GO" id="GO:0005524">
    <property type="term" value="F:ATP binding"/>
    <property type="evidence" value="ECO:0007669"/>
    <property type="project" value="UniProtKB-UniRule"/>
</dbReference>
<dbReference type="Proteomes" id="UP000315010">
    <property type="component" value="Unassembled WGS sequence"/>
</dbReference>
<dbReference type="Gene3D" id="3.40.50.300">
    <property type="entry name" value="P-loop containing nucleotide triphosphate hydrolases"/>
    <property type="match status" value="2"/>
</dbReference>
<comment type="function">
    <text evidence="16">Catalyzes the synthesis of activated sulfate.</text>
</comment>
<dbReference type="PROSITE" id="PS00301">
    <property type="entry name" value="G_TR_1"/>
    <property type="match status" value="1"/>
</dbReference>
<comment type="caution">
    <text evidence="18">The sequence shown here is derived from an EMBL/GenBank/DDBJ whole genome shotgun (WGS) entry which is preliminary data.</text>
</comment>
<dbReference type="HAMAP" id="MF_00062">
    <property type="entry name" value="Sulf_adenylyltr_sub1"/>
    <property type="match status" value="1"/>
</dbReference>
<dbReference type="InterPro" id="IPR044138">
    <property type="entry name" value="CysN_II"/>
</dbReference>
<feature type="binding site" evidence="15">
    <location>
        <begin position="110"/>
        <end position="114"/>
    </location>
    <ligand>
        <name>GTP</name>
        <dbReference type="ChEBI" id="CHEBI:37565"/>
    </ligand>
</feature>
<dbReference type="PROSITE" id="PS51722">
    <property type="entry name" value="G_TR_2"/>
    <property type="match status" value="1"/>
</dbReference>
<protein>
    <recommendedName>
        <fullName evidence="15 16">Multifunctional fusion protein</fullName>
    </recommendedName>
    <domain>
        <recommendedName>
            <fullName evidence="15">Sulfate adenylyltransferase subunit 1</fullName>
            <ecNumber evidence="15">2.7.7.4</ecNumber>
        </recommendedName>
        <alternativeName>
            <fullName evidence="15">ATP-sulfurylase large subunit</fullName>
        </alternativeName>
        <alternativeName>
            <fullName evidence="15">Sulfate adenylate transferase</fullName>
            <shortName evidence="15">SAT</shortName>
        </alternativeName>
    </domain>
    <domain>
        <recommendedName>
            <fullName evidence="16">Adenylyl-sulfate kinase</fullName>
            <ecNumber evidence="16">2.7.1.25</ecNumber>
        </recommendedName>
        <alternativeName>
            <fullName evidence="16">APS kinase</fullName>
        </alternativeName>
        <alternativeName>
            <fullName evidence="16">ATP adenosine-5'-phosphosulfate 3'-phosphotransferase</fullName>
        </alternativeName>
        <alternativeName>
            <fullName evidence="16">Adenosine-5'-phosphosulfate kinase</fullName>
        </alternativeName>
    </domain>
</protein>
<dbReference type="Pfam" id="PF00009">
    <property type="entry name" value="GTP_EFTU"/>
    <property type="match status" value="1"/>
</dbReference>
<dbReference type="FunFam" id="2.40.30.10:FF:000027">
    <property type="entry name" value="Sulfate adenylyltransferase subunit 1"/>
    <property type="match status" value="1"/>
</dbReference>
<dbReference type="CDD" id="cd04166">
    <property type="entry name" value="CysN_ATPS"/>
    <property type="match status" value="1"/>
</dbReference>
<dbReference type="SUPFAM" id="SSF50447">
    <property type="entry name" value="Translation proteins"/>
    <property type="match status" value="1"/>
</dbReference>
<dbReference type="AlphaFoldDB" id="A0A5C5YWA1"/>
<dbReference type="Gene3D" id="2.40.30.10">
    <property type="entry name" value="Translation factors"/>
    <property type="match status" value="2"/>
</dbReference>
<dbReference type="CDD" id="cd03695">
    <property type="entry name" value="CysN_NodQ_II"/>
    <property type="match status" value="1"/>
</dbReference>
<dbReference type="InterPro" id="IPR041757">
    <property type="entry name" value="CysN_GTP-bd"/>
</dbReference>
<dbReference type="GO" id="GO:0003924">
    <property type="term" value="F:GTPase activity"/>
    <property type="evidence" value="ECO:0007669"/>
    <property type="project" value="InterPro"/>
</dbReference>
<dbReference type="EC" id="2.7.7.4" evidence="15"/>
<dbReference type="NCBIfam" id="NF003013">
    <property type="entry name" value="PRK03846.1"/>
    <property type="match status" value="1"/>
</dbReference>
<comment type="subunit">
    <text evidence="14">Heterodimer composed of CysD, the smaller subunit, and CysNC.</text>
</comment>
<dbReference type="EMBL" id="SJPJ01000001">
    <property type="protein sequence ID" value="TWT79130.1"/>
    <property type="molecule type" value="Genomic_DNA"/>
</dbReference>
<keyword evidence="8 15" id="KW-0547">Nucleotide-binding</keyword>
<dbReference type="GO" id="GO:0004020">
    <property type="term" value="F:adenylylsulfate kinase activity"/>
    <property type="evidence" value="ECO:0007669"/>
    <property type="project" value="UniProtKB-UniRule"/>
</dbReference>
<comment type="function">
    <text evidence="13 15">With CysD forms the ATP sulfurylase (ATPS) that catalyzes the adenylation of sulfate producing adenosine 5'-phosphosulfate (APS) and diphosphate, the first enzymatic step in sulfur assimilation pathway. APS synthesis involves the formation of a high-energy phosphoric-sulfuric acid anhydride bond driven by GTP hydrolysis by CysN coupled to ATP hydrolysis by CysD.</text>
</comment>
<evidence type="ECO:0000256" key="1">
    <source>
        <dbReference type="ARBA" id="ARBA00001823"/>
    </source>
</evidence>
<proteinExistence type="inferred from homology"/>
<dbReference type="InterPro" id="IPR009000">
    <property type="entry name" value="Transl_B-barrel_sf"/>
</dbReference>
<evidence type="ECO:0000256" key="16">
    <source>
        <dbReference type="HAMAP-Rule" id="MF_00065"/>
    </source>
</evidence>
<dbReference type="GO" id="GO:0005525">
    <property type="term" value="F:GTP binding"/>
    <property type="evidence" value="ECO:0007669"/>
    <property type="project" value="UniProtKB-UniRule"/>
</dbReference>
<comment type="pathway">
    <text evidence="3 15">Sulfur metabolism; hydrogen sulfide biosynthesis; sulfite from sulfate: step 1/3.</text>
</comment>
<comment type="catalytic activity">
    <reaction evidence="12 15">
        <text>sulfate + ATP + H(+) = adenosine 5'-phosphosulfate + diphosphate</text>
        <dbReference type="Rhea" id="RHEA:18133"/>
        <dbReference type="ChEBI" id="CHEBI:15378"/>
        <dbReference type="ChEBI" id="CHEBI:16189"/>
        <dbReference type="ChEBI" id="CHEBI:30616"/>
        <dbReference type="ChEBI" id="CHEBI:33019"/>
        <dbReference type="ChEBI" id="CHEBI:58243"/>
        <dbReference type="EC" id="2.7.7.4"/>
    </reaction>
</comment>
<dbReference type="NCBIfam" id="TIGR00455">
    <property type="entry name" value="apsK"/>
    <property type="match status" value="1"/>
</dbReference>
<dbReference type="GO" id="GO:0000103">
    <property type="term" value="P:sulfate assimilation"/>
    <property type="evidence" value="ECO:0007669"/>
    <property type="project" value="UniProtKB-UniRule"/>
</dbReference>
<comment type="similarity">
    <text evidence="4">In the C-terminal section; belongs to the APS kinase family.</text>
</comment>
<organism evidence="18 19">
    <name type="scientific">Novipirellula herctigrandis</name>
    <dbReference type="NCBI Taxonomy" id="2527986"/>
    <lineage>
        <taxon>Bacteria</taxon>
        <taxon>Pseudomonadati</taxon>
        <taxon>Planctomycetota</taxon>
        <taxon>Planctomycetia</taxon>
        <taxon>Pirellulales</taxon>
        <taxon>Pirellulaceae</taxon>
        <taxon>Novipirellula</taxon>
    </lineage>
</organism>
<keyword evidence="16" id="KW-0418">Kinase</keyword>
<dbReference type="OrthoDB" id="9804504at2"/>
<comment type="similarity">
    <text evidence="5">In the N-terminal section; belongs to the TRAFAC class translation factor GTPase superfamily. Classic translation factor GTPase family. CysN/NodQ subfamily.</text>
</comment>
<comment type="pathway">
    <text evidence="16">Sulfur metabolism; hydrogen sulfide biosynthesis; sulfite from sulfate: step 2/3.</text>
</comment>
<keyword evidence="11" id="KW-0511">Multifunctional enzyme</keyword>
<evidence type="ECO:0000256" key="9">
    <source>
        <dbReference type="ARBA" id="ARBA00022840"/>
    </source>
</evidence>
<gene>
    <name evidence="18" type="primary">cysNC</name>
    <name evidence="16" type="synonym">cysC</name>
    <name evidence="15" type="synonym">cysN</name>
    <name evidence="18" type="ORF">CA13_05280</name>
</gene>
<reference evidence="18 19" key="1">
    <citation type="submission" date="2019-02" db="EMBL/GenBank/DDBJ databases">
        <title>Deep-cultivation of Planctomycetes and their phenomic and genomic characterization uncovers novel biology.</title>
        <authorList>
            <person name="Wiegand S."/>
            <person name="Jogler M."/>
            <person name="Boedeker C."/>
            <person name="Pinto D."/>
            <person name="Vollmers J."/>
            <person name="Rivas-Marin E."/>
            <person name="Kohn T."/>
            <person name="Peeters S.H."/>
            <person name="Heuer A."/>
            <person name="Rast P."/>
            <person name="Oberbeckmann S."/>
            <person name="Bunk B."/>
            <person name="Jeske O."/>
            <person name="Meyerdierks A."/>
            <person name="Storesund J.E."/>
            <person name="Kallscheuer N."/>
            <person name="Luecker S."/>
            <person name="Lage O.M."/>
            <person name="Pohl T."/>
            <person name="Merkel B.J."/>
            <person name="Hornburger P."/>
            <person name="Mueller R.-W."/>
            <person name="Bruemmer F."/>
            <person name="Labrenz M."/>
            <person name="Spormann A.M."/>
            <person name="Op Den Camp H."/>
            <person name="Overmann J."/>
            <person name="Amann R."/>
            <person name="Jetten M.S.M."/>
            <person name="Mascher T."/>
            <person name="Medema M.H."/>
            <person name="Devos D.P."/>
            <person name="Kaster A.-K."/>
            <person name="Ovreas L."/>
            <person name="Rohde M."/>
            <person name="Galperin M.Y."/>
            <person name="Jogler C."/>
        </authorList>
    </citation>
    <scope>NUCLEOTIDE SEQUENCE [LARGE SCALE GENOMIC DNA]</scope>
    <source>
        <strain evidence="18 19">CA13</strain>
    </source>
</reference>
<dbReference type="InterPro" id="IPR050100">
    <property type="entry name" value="TRAFAC_GTPase_members"/>
</dbReference>
<dbReference type="PANTHER" id="PTHR23115">
    <property type="entry name" value="TRANSLATION FACTOR"/>
    <property type="match status" value="1"/>
</dbReference>
<dbReference type="RefSeq" id="WP_146394412.1">
    <property type="nucleotide sequence ID" value="NZ_SJPJ01000001.1"/>
</dbReference>
<evidence type="ECO:0000256" key="10">
    <source>
        <dbReference type="ARBA" id="ARBA00023134"/>
    </source>
</evidence>
<dbReference type="InterPro" id="IPR011779">
    <property type="entry name" value="SO4_adenylTrfase_lsu"/>
</dbReference>
<dbReference type="UniPathway" id="UPA00140">
    <property type="reaction ID" value="UER00204"/>
</dbReference>
<evidence type="ECO:0000256" key="15">
    <source>
        <dbReference type="HAMAP-Rule" id="MF_00062"/>
    </source>
</evidence>
<feature type="binding site" evidence="16">
    <location>
        <begin position="481"/>
        <end position="488"/>
    </location>
    <ligand>
        <name>ATP</name>
        <dbReference type="ChEBI" id="CHEBI:30616"/>
    </ligand>
</feature>
<evidence type="ECO:0000256" key="11">
    <source>
        <dbReference type="ARBA" id="ARBA00023268"/>
    </source>
</evidence>
<dbReference type="FunFam" id="3.40.50.300:FF:000119">
    <property type="entry name" value="Sulfate adenylyltransferase subunit 1"/>
    <property type="match status" value="1"/>
</dbReference>
<comment type="similarity">
    <text evidence="16">Belongs to the APS kinase family.</text>
</comment>
<evidence type="ECO:0000256" key="2">
    <source>
        <dbReference type="ARBA" id="ARBA00002357"/>
    </source>
</evidence>
<dbReference type="SUPFAM" id="SSF52540">
    <property type="entry name" value="P-loop containing nucleoside triphosphate hydrolases"/>
    <property type="match status" value="2"/>
</dbReference>
<dbReference type="PRINTS" id="PR00315">
    <property type="entry name" value="ELONGATNFCT"/>
</dbReference>
<evidence type="ECO:0000259" key="17">
    <source>
        <dbReference type="PROSITE" id="PS51722"/>
    </source>
</evidence>
<dbReference type="InterPro" id="IPR002891">
    <property type="entry name" value="APS"/>
</dbReference>
<evidence type="ECO:0000256" key="3">
    <source>
        <dbReference type="ARBA" id="ARBA00005048"/>
    </source>
</evidence>
<dbReference type="NCBIfam" id="NF004035">
    <property type="entry name" value="PRK05506.1"/>
    <property type="match status" value="1"/>
</dbReference>
<feature type="binding site" evidence="15">
    <location>
        <begin position="165"/>
        <end position="168"/>
    </location>
    <ligand>
        <name>GTP</name>
        <dbReference type="ChEBI" id="CHEBI:37565"/>
    </ligand>
</feature>
<evidence type="ECO:0000256" key="8">
    <source>
        <dbReference type="ARBA" id="ARBA00022741"/>
    </source>
</evidence>
<dbReference type="InterPro" id="IPR044139">
    <property type="entry name" value="CysN_NoDQ_III"/>
</dbReference>
<comment type="function">
    <text evidence="2">APS kinase catalyzes the synthesis of activated sulfate.</text>
</comment>
<accession>A0A5C5YWA1</accession>
<dbReference type="InterPro" id="IPR027417">
    <property type="entry name" value="P-loop_NTPase"/>
</dbReference>
<evidence type="ECO:0000256" key="7">
    <source>
        <dbReference type="ARBA" id="ARBA00022695"/>
    </source>
</evidence>
<dbReference type="InterPro" id="IPR054696">
    <property type="entry name" value="GTP-eEF1A_C"/>
</dbReference>
<evidence type="ECO:0000256" key="5">
    <source>
        <dbReference type="ARBA" id="ARBA00007237"/>
    </source>
</evidence>
<keyword evidence="10 15" id="KW-0342">GTP-binding</keyword>
<keyword evidence="19" id="KW-1185">Reference proteome</keyword>
<dbReference type="InterPro" id="IPR059117">
    <property type="entry name" value="APS_kinase_dom"/>
</dbReference>
<evidence type="ECO:0000256" key="4">
    <source>
        <dbReference type="ARBA" id="ARBA00005438"/>
    </source>
</evidence>
<dbReference type="Pfam" id="PF22594">
    <property type="entry name" value="GTP-eEF1A_C"/>
    <property type="match status" value="1"/>
</dbReference>
<comment type="caution">
    <text evidence="16">Lacks conserved residue(s) required for the propagation of feature annotation.</text>
</comment>
<dbReference type="Pfam" id="PF01583">
    <property type="entry name" value="APS_kinase"/>
    <property type="match status" value="1"/>
</dbReference>
<name>A0A5C5YWA1_9BACT</name>
<evidence type="ECO:0000256" key="13">
    <source>
        <dbReference type="ARBA" id="ARBA00055271"/>
    </source>
</evidence>
<dbReference type="NCBIfam" id="TIGR02034">
    <property type="entry name" value="CysN"/>
    <property type="match status" value="1"/>
</dbReference>
<evidence type="ECO:0000313" key="18">
    <source>
        <dbReference type="EMBL" id="TWT79130.1"/>
    </source>
</evidence>
<sequence length="647" mass="71227">MSHKSDLIATDIEAYLKQHEHKQLLRFITCGSVDDGKSTLIGRLLYDSKMIYEDQLAQLETDSKKVGTTGGNFDPALLTDGLKAEREQGITIDVAYRYFSTAKRKFIIADTPGHEQYTRNMATGASSADLAVILIDARHGVLTQTRRHSFIVSLLGIRHVVVAVNKMDLAEYSEERFNEICDDYRSFATRLDLPDLHFIPISALNGDNLVDRSEHMPWYSGSTLMNFLETVYIGSDRNFQDFRMPVQFVNRPDLNFRGFCGTIASGIIRPGEEIMVLPSGQKSKVKEIVTYEGNLDEAFTPLSITLTMEDEIDASRGDMIVRPGNLPKSRDHIDAMLVWMDGAAMVPGKTYLFKHTTQTLPGTIDTLSYRVDVNTLHREPAPQLELNEIGRVSISLSAPIHFDAYRRNRSTGAFIVVDRITNATVAAGMILDKSGDDKAKSVWDDDIKGTQSTDPNEVSAVTAEERAARFGQSPATVLLTGLTGSGKTAVAHAVERQLFDAGRAVAMIDGEMVRRGLSRDLGFSAEDRSENLRRGAHLAQALNQAGMICLASFVAPLDAVRGKAAKLIGENQFFVVHVATPIDVCRTRDTKGQYAKADAGELLNFPGVTADYEEPANPDLVIDSSKLSIEECANAVVELLKSKSVIR</sequence>
<dbReference type="InterPro" id="IPR009001">
    <property type="entry name" value="Transl_elong_EF1A/Init_IF2_C"/>
</dbReference>
<keyword evidence="9 15" id="KW-0067">ATP-binding</keyword>
<dbReference type="SUPFAM" id="SSF50465">
    <property type="entry name" value="EF-Tu/eEF-1alpha/eIF2-gamma C-terminal domain"/>
    <property type="match status" value="1"/>
</dbReference>
<comment type="similarity">
    <text evidence="15">Belongs to the TRAFAC class translation factor GTPase superfamily. Classic translation factor GTPase family. CysN/NodQ subfamily.</text>
</comment>
<comment type="catalytic activity">
    <reaction evidence="1 16">
        <text>adenosine 5'-phosphosulfate + ATP = 3'-phosphoadenylyl sulfate + ADP + H(+)</text>
        <dbReference type="Rhea" id="RHEA:24152"/>
        <dbReference type="ChEBI" id="CHEBI:15378"/>
        <dbReference type="ChEBI" id="CHEBI:30616"/>
        <dbReference type="ChEBI" id="CHEBI:58243"/>
        <dbReference type="ChEBI" id="CHEBI:58339"/>
        <dbReference type="ChEBI" id="CHEBI:456216"/>
        <dbReference type="EC" id="2.7.1.25"/>
    </reaction>
</comment>
<dbReference type="NCBIfam" id="NF003478">
    <property type="entry name" value="PRK05124.1"/>
    <property type="match status" value="1"/>
</dbReference>
<evidence type="ECO:0000256" key="14">
    <source>
        <dbReference type="ARBA" id="ARBA00062688"/>
    </source>
</evidence>
<keyword evidence="16" id="KW-0597">Phosphoprotein</keyword>